<dbReference type="EMBL" id="MEUB01000039">
    <property type="protein sequence ID" value="OGC21549.1"/>
    <property type="molecule type" value="Genomic_DNA"/>
</dbReference>
<evidence type="ECO:0000313" key="3">
    <source>
        <dbReference type="EMBL" id="OGC21549.1"/>
    </source>
</evidence>
<dbReference type="SUPFAM" id="SSF89392">
    <property type="entry name" value="Prokaryotic lipoproteins and lipoprotein localization factors"/>
    <property type="match status" value="1"/>
</dbReference>
<dbReference type="InterPro" id="IPR033399">
    <property type="entry name" value="TP_0789-like"/>
</dbReference>
<feature type="compositionally biased region" description="Polar residues" evidence="1">
    <location>
        <begin position="46"/>
        <end position="57"/>
    </location>
</feature>
<dbReference type="InterPro" id="IPR029046">
    <property type="entry name" value="LolA/LolB/LppX"/>
</dbReference>
<proteinExistence type="predicted"/>
<reference evidence="3 4" key="1">
    <citation type="journal article" date="2016" name="Nat. Commun.">
        <title>Thousands of microbial genomes shed light on interconnected biogeochemical processes in an aquifer system.</title>
        <authorList>
            <person name="Anantharaman K."/>
            <person name="Brown C.T."/>
            <person name="Hug L.A."/>
            <person name="Sharon I."/>
            <person name="Castelle C.J."/>
            <person name="Probst A.J."/>
            <person name="Thomas B.C."/>
            <person name="Singh A."/>
            <person name="Wilkins M.J."/>
            <person name="Karaoz U."/>
            <person name="Brodie E.L."/>
            <person name="Williams K.H."/>
            <person name="Hubbard S.S."/>
            <person name="Banfield J.F."/>
        </authorList>
    </citation>
    <scope>NUCLEOTIDE SEQUENCE [LARGE SCALE GENOMIC DNA]</scope>
</reference>
<gene>
    <name evidence="3" type="ORF">A2310_08730</name>
</gene>
<protein>
    <recommendedName>
        <fullName evidence="2">Uncharacterized protein TP-0789 domain-containing protein</fullName>
    </recommendedName>
</protein>
<evidence type="ECO:0000259" key="2">
    <source>
        <dbReference type="Pfam" id="PF17131"/>
    </source>
</evidence>
<feature type="domain" description="Uncharacterized protein TP-0789" evidence="2">
    <location>
        <begin position="56"/>
        <end position="173"/>
    </location>
</feature>
<organism evidence="3 4">
    <name type="scientific">candidate division WOR-1 bacterium RIFOXYB2_FULL_37_13</name>
    <dbReference type="NCBI Taxonomy" id="1802579"/>
    <lineage>
        <taxon>Bacteria</taxon>
        <taxon>Bacillati</taxon>
        <taxon>Saganbacteria</taxon>
    </lineage>
</organism>
<dbReference type="STRING" id="1802579.A2310_08730"/>
<feature type="region of interest" description="Disordered" evidence="1">
    <location>
        <begin position="1"/>
        <end position="22"/>
    </location>
</feature>
<evidence type="ECO:0000313" key="4">
    <source>
        <dbReference type="Proteomes" id="UP000178417"/>
    </source>
</evidence>
<evidence type="ECO:0000256" key="1">
    <source>
        <dbReference type="SAM" id="MobiDB-lite"/>
    </source>
</evidence>
<dbReference type="CDD" id="cd16325">
    <property type="entry name" value="LolA"/>
    <property type="match status" value="1"/>
</dbReference>
<name>A0A1F4SMD0_UNCSA</name>
<dbReference type="Pfam" id="PF17131">
    <property type="entry name" value="LolA_like"/>
    <property type="match status" value="1"/>
</dbReference>
<sequence length="174" mass="19543">MTQSAKMWTKGEDKSRMEMESPVKQTVIRNGDKSAIIDSSGHKTVNDVNNSTMGSMGSQSKIDIEKLKKAFDPKVKATDDGYIIEGTPKEKNQFLGKMEIYIDSENWVSTKILIYDTHDKVITQTQIDYKEISGAFVPVKSLTESKTMGMNMTIDVKFENVKVNQGISDSKFEI</sequence>
<comment type="caution">
    <text evidence="3">The sequence shown here is derived from an EMBL/GenBank/DDBJ whole genome shotgun (WGS) entry which is preliminary data.</text>
</comment>
<dbReference type="AlphaFoldDB" id="A0A1F4SMD0"/>
<dbReference type="Gene3D" id="2.50.20.10">
    <property type="entry name" value="Lipoprotein localisation LolA/LolB/LppX"/>
    <property type="match status" value="1"/>
</dbReference>
<feature type="region of interest" description="Disordered" evidence="1">
    <location>
        <begin position="38"/>
        <end position="57"/>
    </location>
</feature>
<dbReference type="InterPro" id="IPR004564">
    <property type="entry name" value="OM_lipoprot_carrier_LolA-like"/>
</dbReference>
<dbReference type="Proteomes" id="UP000178417">
    <property type="component" value="Unassembled WGS sequence"/>
</dbReference>
<accession>A0A1F4SMD0</accession>
<feature type="compositionally biased region" description="Basic and acidic residues" evidence="1">
    <location>
        <begin position="9"/>
        <end position="21"/>
    </location>
</feature>